<proteinExistence type="predicted"/>
<reference evidence="2 3" key="1">
    <citation type="journal article" date="2016" name="Nat. Commun.">
        <title>Thousands of microbial genomes shed light on interconnected biogeochemical processes in an aquifer system.</title>
        <authorList>
            <person name="Anantharaman K."/>
            <person name="Brown C.T."/>
            <person name="Hug L.A."/>
            <person name="Sharon I."/>
            <person name="Castelle C.J."/>
            <person name="Probst A.J."/>
            <person name="Thomas B.C."/>
            <person name="Singh A."/>
            <person name="Wilkins M.J."/>
            <person name="Karaoz U."/>
            <person name="Brodie E.L."/>
            <person name="Williams K.H."/>
            <person name="Hubbard S.S."/>
            <person name="Banfield J.F."/>
        </authorList>
    </citation>
    <scope>NUCLEOTIDE SEQUENCE [LARGE SCALE GENOMIC DNA]</scope>
</reference>
<dbReference type="InterPro" id="IPR001279">
    <property type="entry name" value="Metallo-B-lactamas"/>
</dbReference>
<dbReference type="EMBL" id="MGDB01000123">
    <property type="protein sequence ID" value="OGL39281.1"/>
    <property type="molecule type" value="Genomic_DNA"/>
</dbReference>
<name>A0A1F7RCZ5_9BACT</name>
<dbReference type="Gene3D" id="3.60.15.10">
    <property type="entry name" value="Ribonuclease Z/Hydroxyacylglutathione hydrolase-like"/>
    <property type="match status" value="1"/>
</dbReference>
<dbReference type="AlphaFoldDB" id="A0A1F7RCZ5"/>
<protein>
    <recommendedName>
        <fullName evidence="1">Metallo-beta-lactamase domain-containing protein</fullName>
    </recommendedName>
</protein>
<dbReference type="SUPFAM" id="SSF56281">
    <property type="entry name" value="Metallo-hydrolase/oxidoreductase"/>
    <property type="match status" value="1"/>
</dbReference>
<dbReference type="PANTHER" id="PTHR47619">
    <property type="entry name" value="METALLO-HYDROLASE YYCJ-RELATED"/>
    <property type="match status" value="1"/>
</dbReference>
<accession>A0A1F7RCZ5</accession>
<dbReference type="SMART" id="SM00849">
    <property type="entry name" value="Lactamase_B"/>
    <property type="match status" value="1"/>
</dbReference>
<feature type="domain" description="Metallo-beta-lactamase" evidence="1">
    <location>
        <begin position="11"/>
        <end position="191"/>
    </location>
</feature>
<dbReference type="Pfam" id="PF12706">
    <property type="entry name" value="Lactamase_B_2"/>
    <property type="match status" value="1"/>
</dbReference>
<organism evidence="2 3">
    <name type="scientific">Candidatus Schekmanbacteria bacterium GWA2_38_11</name>
    <dbReference type="NCBI Taxonomy" id="1817876"/>
    <lineage>
        <taxon>Bacteria</taxon>
        <taxon>Candidatus Schekmaniibacteriota</taxon>
    </lineage>
</organism>
<evidence type="ECO:0000313" key="3">
    <source>
        <dbReference type="Proteomes" id="UP000178526"/>
    </source>
</evidence>
<dbReference type="PANTHER" id="PTHR47619:SF1">
    <property type="entry name" value="EXODEOXYRIBONUCLEASE WALJ"/>
    <property type="match status" value="1"/>
</dbReference>
<gene>
    <name evidence="2" type="ORF">A2042_07355</name>
</gene>
<dbReference type="Proteomes" id="UP000178526">
    <property type="component" value="Unassembled WGS sequence"/>
</dbReference>
<dbReference type="InterPro" id="IPR036866">
    <property type="entry name" value="RibonucZ/Hydroxyglut_hydro"/>
</dbReference>
<evidence type="ECO:0000313" key="2">
    <source>
        <dbReference type="EMBL" id="OGL39281.1"/>
    </source>
</evidence>
<evidence type="ECO:0000259" key="1">
    <source>
        <dbReference type="SMART" id="SM00849"/>
    </source>
</evidence>
<comment type="caution">
    <text evidence="2">The sequence shown here is derived from an EMBL/GenBank/DDBJ whole genome shotgun (WGS) entry which is preliminary data.</text>
</comment>
<sequence>MIAISLQSGSNGNSIYVEADGVKLLFDAGISGIKAEERLARHGRDIRKVDAVIISHDHADHICCAGVFQRKYGLPVYATRQTLAAGNVRCALGKLKDIRHFKAGEEIKFGKVSVQTIPTPHDGEDGVAFVVEKGSKRLGILTDLGHVFKGLDEIIASLDAVFIESNYDPEMLENGPYPHFLKQRIQGPGGHISNIEAAQLLSASAKKCLKWACLAHLSEENNHPEIARRTHKKILNTNRPLHVASRYAVSEILTV</sequence>
<dbReference type="InterPro" id="IPR052533">
    <property type="entry name" value="WalJ/YycJ-like"/>
</dbReference>